<evidence type="ECO:0000256" key="3">
    <source>
        <dbReference type="ARBA" id="ARBA00022840"/>
    </source>
</evidence>
<dbReference type="PANTHER" id="PTHR43023">
    <property type="entry name" value="PROTEIN TRIGALACTOSYLDIACYLGLYCEROL 3, CHLOROPLASTIC"/>
    <property type="match status" value="1"/>
</dbReference>
<accession>A0A351U5S9</accession>
<comment type="caution">
    <text evidence="4">The sequence shown here is derived from an EMBL/GenBank/DDBJ whole genome shotgun (WGS) entry which is preliminary data.</text>
</comment>
<name>A0A351U5S9_9BACT</name>
<keyword evidence="3 4" id="KW-0067">ATP-binding</keyword>
<dbReference type="PROSITE" id="PS00211">
    <property type="entry name" value="ABC_TRANSPORTER_1"/>
    <property type="match status" value="1"/>
</dbReference>
<dbReference type="Pfam" id="PF00005">
    <property type="entry name" value="ABC_tran"/>
    <property type="match status" value="1"/>
</dbReference>
<reference evidence="4" key="1">
    <citation type="journal article" date="2020" name="Biotechnol. Biofuels">
        <title>New insights from the biogas microbiome by comprehensive genome-resolved metagenomics of nearly 1600 species originating from multiple anaerobic digesters.</title>
        <authorList>
            <person name="Campanaro S."/>
            <person name="Treu L."/>
            <person name="Rodriguez-R L.M."/>
            <person name="Kovalovszki A."/>
            <person name="Ziels R.M."/>
            <person name="Maus I."/>
            <person name="Zhu X."/>
            <person name="Kougias P.G."/>
            <person name="Basile A."/>
            <person name="Luo G."/>
            <person name="Schluter A."/>
            <person name="Konstantinidis K.T."/>
            <person name="Angelidaki I."/>
        </authorList>
    </citation>
    <scope>NUCLEOTIDE SEQUENCE</scope>
    <source>
        <strain evidence="4">AS06rmzACSIP_7</strain>
    </source>
</reference>
<dbReference type="InterPro" id="IPR017871">
    <property type="entry name" value="ABC_transporter-like_CS"/>
</dbReference>
<sequence length="414" mass="45968">MEAPLVEFRDVVKRFGDKTVLNGINLRIYENRITTIIGKSGSGKSVLLKHIIGLLKPDEGVIIFQGKPVHTMKKSEWNEYRSRVSYLFQDNALFDSMSVFENIALPLRQTTNLKKKEIESRVMQRIGDLELSEAAGKYPSELSGGMQKRVALARALVTNPKIVLFDEPTTGQDPIRKNVILSMIAHYRRKFGFTAVLISHDIPDVYFISDRIILLWEGKVGFEGSYDELAVLKHPLVDEFLRSLEGFRDELTGLLSKEVFQSRYASTLGAHAVPTVSAALFSVEFDRLNEALGPQAAVAVVSALGEYANRYFSALGGFSARQSRDQILTIFPHATVEEARKMVGGFGKKLEEEAIAGIRDLTGVNVGVDHCFEVYVRAGITEVSPGDEIKEIIEKAAVKQDIVATHRCEFGGTV</sequence>
<evidence type="ECO:0000256" key="2">
    <source>
        <dbReference type="ARBA" id="ARBA00022741"/>
    </source>
</evidence>
<evidence type="ECO:0000256" key="1">
    <source>
        <dbReference type="ARBA" id="ARBA00022448"/>
    </source>
</evidence>
<dbReference type="PANTHER" id="PTHR43023:SF6">
    <property type="entry name" value="INTERMEMBRANE PHOSPHOLIPID TRANSPORT SYSTEM ATP-BINDING PROTEIN MLAF"/>
    <property type="match status" value="1"/>
</dbReference>
<dbReference type="InterPro" id="IPR003593">
    <property type="entry name" value="AAA+_ATPase"/>
</dbReference>
<dbReference type="GO" id="GO:0005524">
    <property type="term" value="F:ATP binding"/>
    <property type="evidence" value="ECO:0007669"/>
    <property type="project" value="UniProtKB-KW"/>
</dbReference>
<dbReference type="SUPFAM" id="SSF52540">
    <property type="entry name" value="P-loop containing nucleoside triphosphate hydrolases"/>
    <property type="match status" value="1"/>
</dbReference>
<dbReference type="Gene3D" id="3.30.70.270">
    <property type="match status" value="1"/>
</dbReference>
<keyword evidence="2" id="KW-0547">Nucleotide-binding</keyword>
<gene>
    <name evidence="4" type="ORF">GXY80_12120</name>
</gene>
<dbReference type="InterPro" id="IPR027417">
    <property type="entry name" value="P-loop_NTPase"/>
</dbReference>
<keyword evidence="1" id="KW-0813">Transport</keyword>
<dbReference type="AlphaFoldDB" id="A0A351U5S9"/>
<proteinExistence type="predicted"/>
<reference evidence="4" key="2">
    <citation type="submission" date="2020-01" db="EMBL/GenBank/DDBJ databases">
        <authorList>
            <person name="Campanaro S."/>
        </authorList>
    </citation>
    <scope>NUCLEOTIDE SEQUENCE</scope>
    <source>
        <strain evidence="4">AS06rmzACSIP_7</strain>
    </source>
</reference>
<evidence type="ECO:0000313" key="4">
    <source>
        <dbReference type="EMBL" id="NLW36203.1"/>
    </source>
</evidence>
<dbReference type="InterPro" id="IPR043128">
    <property type="entry name" value="Rev_trsase/Diguanyl_cyclase"/>
</dbReference>
<dbReference type="STRING" id="909663.GCA_000512235_00201"/>
<dbReference type="SMART" id="SM00382">
    <property type="entry name" value="AAA"/>
    <property type="match status" value="1"/>
</dbReference>
<organism evidence="4 5">
    <name type="scientific">Syntrophorhabdus aromaticivorans</name>
    <dbReference type="NCBI Taxonomy" id="328301"/>
    <lineage>
        <taxon>Bacteria</taxon>
        <taxon>Pseudomonadati</taxon>
        <taxon>Thermodesulfobacteriota</taxon>
        <taxon>Syntrophorhabdia</taxon>
        <taxon>Syntrophorhabdales</taxon>
        <taxon>Syntrophorhabdaceae</taxon>
        <taxon>Syntrophorhabdus</taxon>
    </lineage>
</organism>
<dbReference type="InterPro" id="IPR003439">
    <property type="entry name" value="ABC_transporter-like_ATP-bd"/>
</dbReference>
<evidence type="ECO:0000313" key="5">
    <source>
        <dbReference type="Proteomes" id="UP000777265"/>
    </source>
</evidence>
<dbReference type="PROSITE" id="PS50893">
    <property type="entry name" value="ABC_TRANSPORTER_2"/>
    <property type="match status" value="1"/>
</dbReference>
<dbReference type="GO" id="GO:0016887">
    <property type="term" value="F:ATP hydrolysis activity"/>
    <property type="evidence" value="ECO:0007669"/>
    <property type="project" value="InterPro"/>
</dbReference>
<dbReference type="EMBL" id="JAAYEE010000222">
    <property type="protein sequence ID" value="NLW36203.1"/>
    <property type="molecule type" value="Genomic_DNA"/>
</dbReference>
<dbReference type="Gene3D" id="3.40.50.300">
    <property type="entry name" value="P-loop containing nucleotide triphosphate hydrolases"/>
    <property type="match status" value="1"/>
</dbReference>
<protein>
    <submittedName>
        <fullName evidence="4">ATP-binding cassette domain-containing protein</fullName>
    </submittedName>
</protein>
<dbReference type="Proteomes" id="UP000777265">
    <property type="component" value="Unassembled WGS sequence"/>
</dbReference>